<dbReference type="Proteomes" id="UP000305654">
    <property type="component" value="Unassembled WGS sequence"/>
</dbReference>
<dbReference type="Gene3D" id="1.10.3720.10">
    <property type="entry name" value="MetI-like"/>
    <property type="match status" value="1"/>
</dbReference>
<evidence type="ECO:0000259" key="8">
    <source>
        <dbReference type="PROSITE" id="PS50928"/>
    </source>
</evidence>
<feature type="transmembrane region" description="Helical" evidence="7">
    <location>
        <begin position="238"/>
        <end position="258"/>
    </location>
</feature>
<name>A0A5R9J6Z8_9PROT</name>
<dbReference type="EMBL" id="VCDI01000002">
    <property type="protein sequence ID" value="TLU73400.1"/>
    <property type="molecule type" value="Genomic_DNA"/>
</dbReference>
<dbReference type="CDD" id="cd06261">
    <property type="entry name" value="TM_PBP2"/>
    <property type="match status" value="1"/>
</dbReference>
<evidence type="ECO:0000313" key="10">
    <source>
        <dbReference type="Proteomes" id="UP000305654"/>
    </source>
</evidence>
<evidence type="ECO:0000256" key="1">
    <source>
        <dbReference type="ARBA" id="ARBA00004651"/>
    </source>
</evidence>
<dbReference type="PANTHER" id="PTHR32243">
    <property type="entry name" value="MALTOSE TRANSPORT SYSTEM PERMEASE-RELATED"/>
    <property type="match status" value="1"/>
</dbReference>
<feature type="transmembrane region" description="Helical" evidence="7">
    <location>
        <begin position="12"/>
        <end position="32"/>
    </location>
</feature>
<dbReference type="SUPFAM" id="SSF161098">
    <property type="entry name" value="MetI-like"/>
    <property type="match status" value="1"/>
</dbReference>
<dbReference type="Pfam" id="PF00528">
    <property type="entry name" value="BPD_transp_1"/>
    <property type="match status" value="1"/>
</dbReference>
<dbReference type="InterPro" id="IPR050901">
    <property type="entry name" value="BP-dep_ABC_trans_perm"/>
</dbReference>
<proteinExistence type="inferred from homology"/>
<evidence type="ECO:0000256" key="3">
    <source>
        <dbReference type="ARBA" id="ARBA00022475"/>
    </source>
</evidence>
<feature type="transmembrane region" description="Helical" evidence="7">
    <location>
        <begin position="182"/>
        <end position="207"/>
    </location>
</feature>
<keyword evidence="6 7" id="KW-0472">Membrane</keyword>
<feature type="domain" description="ABC transmembrane type-1" evidence="8">
    <location>
        <begin position="70"/>
        <end position="260"/>
    </location>
</feature>
<sequence>MRRAPAATRLSLSVLGWIVGGITFFPIFWMAITSVKTEAQAISSTPLLFFRPTFENLANMIDGGDYLHFATNSVIVSFGSTAAALLLGIPAAYAMAYYPTHRTKDLLLWMLSTKMMPSVGVLVPVYLIFRDAGLLDTRIGLVGIYTLANLPIAVWMLYSFFRDVPHEILEAARMDGAGFLQQMLWLLLPLAAPGIAATALLTIILSWNETFWSINLTSSDAAPLTAFIASFSSPEGLFWARLSAASLLAIAPILALGWMTQRQLVRGLTFGAVK</sequence>
<dbReference type="InterPro" id="IPR000515">
    <property type="entry name" value="MetI-like"/>
</dbReference>
<dbReference type="GO" id="GO:0055085">
    <property type="term" value="P:transmembrane transport"/>
    <property type="evidence" value="ECO:0007669"/>
    <property type="project" value="InterPro"/>
</dbReference>
<comment type="subcellular location">
    <subcellularLocation>
        <location evidence="1 7">Cell membrane</location>
        <topology evidence="1 7">Multi-pass membrane protein</topology>
    </subcellularLocation>
</comment>
<keyword evidence="4 7" id="KW-0812">Transmembrane</keyword>
<dbReference type="PANTHER" id="PTHR32243:SF18">
    <property type="entry name" value="INNER MEMBRANE ABC TRANSPORTER PERMEASE PROTEIN YCJP"/>
    <property type="match status" value="1"/>
</dbReference>
<reference evidence="9 10" key="1">
    <citation type="submission" date="2019-05" db="EMBL/GenBank/DDBJ databases">
        <authorList>
            <person name="Pankratov T."/>
            <person name="Grouzdev D."/>
        </authorList>
    </citation>
    <scope>NUCLEOTIDE SEQUENCE [LARGE SCALE GENOMIC DNA]</scope>
    <source>
        <strain evidence="9 10">KEBCLARHB70R</strain>
    </source>
</reference>
<dbReference type="RefSeq" id="WP_138325480.1">
    <property type="nucleotide sequence ID" value="NZ_VCDI01000002.1"/>
</dbReference>
<evidence type="ECO:0000256" key="2">
    <source>
        <dbReference type="ARBA" id="ARBA00022448"/>
    </source>
</evidence>
<feature type="transmembrane region" description="Helical" evidence="7">
    <location>
        <begin position="141"/>
        <end position="161"/>
    </location>
</feature>
<evidence type="ECO:0000256" key="5">
    <source>
        <dbReference type="ARBA" id="ARBA00022989"/>
    </source>
</evidence>
<dbReference type="PROSITE" id="PS50928">
    <property type="entry name" value="ABC_TM1"/>
    <property type="match status" value="1"/>
</dbReference>
<keyword evidence="2 7" id="KW-0813">Transport</keyword>
<keyword evidence="5 7" id="KW-1133">Transmembrane helix</keyword>
<dbReference type="GO" id="GO:0005886">
    <property type="term" value="C:plasma membrane"/>
    <property type="evidence" value="ECO:0007669"/>
    <property type="project" value="UniProtKB-SubCell"/>
</dbReference>
<protein>
    <submittedName>
        <fullName evidence="9">Carbohydrate ABC transporter permease</fullName>
    </submittedName>
</protein>
<dbReference type="InterPro" id="IPR035906">
    <property type="entry name" value="MetI-like_sf"/>
</dbReference>
<dbReference type="AlphaFoldDB" id="A0A5R9J6Z8"/>
<evidence type="ECO:0000256" key="7">
    <source>
        <dbReference type="RuleBase" id="RU363032"/>
    </source>
</evidence>
<evidence type="ECO:0000313" key="9">
    <source>
        <dbReference type="EMBL" id="TLU73400.1"/>
    </source>
</evidence>
<evidence type="ECO:0000256" key="6">
    <source>
        <dbReference type="ARBA" id="ARBA00023136"/>
    </source>
</evidence>
<keyword evidence="3" id="KW-1003">Cell membrane</keyword>
<evidence type="ECO:0000256" key="4">
    <source>
        <dbReference type="ARBA" id="ARBA00022692"/>
    </source>
</evidence>
<comment type="caution">
    <text evidence="9">The sequence shown here is derived from an EMBL/GenBank/DDBJ whole genome shotgun (WGS) entry which is preliminary data.</text>
</comment>
<keyword evidence="10" id="KW-1185">Reference proteome</keyword>
<dbReference type="OrthoDB" id="9790107at2"/>
<organism evidence="9 10">
    <name type="scientific">Lichenicoccus roseus</name>
    <dbReference type="NCBI Taxonomy" id="2683649"/>
    <lineage>
        <taxon>Bacteria</taxon>
        <taxon>Pseudomonadati</taxon>
        <taxon>Pseudomonadota</taxon>
        <taxon>Alphaproteobacteria</taxon>
        <taxon>Acetobacterales</taxon>
        <taxon>Acetobacteraceae</taxon>
        <taxon>Lichenicoccus</taxon>
    </lineage>
</organism>
<feature type="transmembrane region" description="Helical" evidence="7">
    <location>
        <begin position="106"/>
        <end position="129"/>
    </location>
</feature>
<feature type="transmembrane region" description="Helical" evidence="7">
    <location>
        <begin position="74"/>
        <end position="94"/>
    </location>
</feature>
<accession>A0A5R9J6Z8</accession>
<gene>
    <name evidence="9" type="ORF">FE263_08385</name>
</gene>
<comment type="similarity">
    <text evidence="7">Belongs to the binding-protein-dependent transport system permease family.</text>
</comment>